<dbReference type="OrthoDB" id="5401332at2759"/>
<keyword evidence="2" id="KW-0472">Membrane</keyword>
<feature type="region of interest" description="Disordered" evidence="1">
    <location>
        <begin position="131"/>
        <end position="354"/>
    </location>
</feature>
<reference evidence="3 4" key="1">
    <citation type="submission" date="2015-01" db="EMBL/GenBank/DDBJ databases">
        <title>The Genome Sequence of Cladophialophora immunda CBS83496.</title>
        <authorList>
            <consortium name="The Broad Institute Genomics Platform"/>
            <person name="Cuomo C."/>
            <person name="de Hoog S."/>
            <person name="Gorbushina A."/>
            <person name="Stielow B."/>
            <person name="Teixiera M."/>
            <person name="Abouelleil A."/>
            <person name="Chapman S.B."/>
            <person name="Priest M."/>
            <person name="Young S.K."/>
            <person name="Wortman J."/>
            <person name="Nusbaum C."/>
            <person name="Birren B."/>
        </authorList>
    </citation>
    <scope>NUCLEOTIDE SEQUENCE [LARGE SCALE GENOMIC DNA]</scope>
    <source>
        <strain evidence="3 4">CBS 83496</strain>
    </source>
</reference>
<dbReference type="EMBL" id="KN847042">
    <property type="protein sequence ID" value="KIW29973.1"/>
    <property type="molecule type" value="Genomic_DNA"/>
</dbReference>
<evidence type="ECO:0000313" key="3">
    <source>
        <dbReference type="EMBL" id="KIW29973.1"/>
    </source>
</evidence>
<name>A0A0D2CFU7_9EURO</name>
<feature type="transmembrane region" description="Helical" evidence="2">
    <location>
        <begin position="35"/>
        <end position="53"/>
    </location>
</feature>
<dbReference type="PANTHER" id="PTHR40018:SF1">
    <property type="entry name" value="[PSI+] INDUCTION PROTEIN 2"/>
    <property type="match status" value="1"/>
</dbReference>
<evidence type="ECO:0008006" key="5">
    <source>
        <dbReference type="Google" id="ProtNLM"/>
    </source>
</evidence>
<dbReference type="RefSeq" id="XP_016250189.1">
    <property type="nucleotide sequence ID" value="XM_016392670.1"/>
</dbReference>
<gene>
    <name evidence="3" type="ORF">PV07_05757</name>
</gene>
<keyword evidence="2" id="KW-1133">Transmembrane helix</keyword>
<dbReference type="PANTHER" id="PTHR40018">
    <property type="entry name" value="[PSI+] INDUCTION PROTEIN 2"/>
    <property type="match status" value="1"/>
</dbReference>
<evidence type="ECO:0000256" key="1">
    <source>
        <dbReference type="SAM" id="MobiDB-lite"/>
    </source>
</evidence>
<protein>
    <recommendedName>
        <fullName evidence="5">Fibroin-3 related protein</fullName>
    </recommendedName>
</protein>
<dbReference type="STRING" id="569365.A0A0D2CFU7"/>
<dbReference type="VEuPathDB" id="FungiDB:PV07_05757"/>
<dbReference type="HOGENOM" id="CLU_049361_1_0_1"/>
<dbReference type="GO" id="GO:0005886">
    <property type="term" value="C:plasma membrane"/>
    <property type="evidence" value="ECO:0007669"/>
    <property type="project" value="TreeGrafter"/>
</dbReference>
<organism evidence="3 4">
    <name type="scientific">Cladophialophora immunda</name>
    <dbReference type="NCBI Taxonomy" id="569365"/>
    <lineage>
        <taxon>Eukaryota</taxon>
        <taxon>Fungi</taxon>
        <taxon>Dikarya</taxon>
        <taxon>Ascomycota</taxon>
        <taxon>Pezizomycotina</taxon>
        <taxon>Eurotiomycetes</taxon>
        <taxon>Chaetothyriomycetidae</taxon>
        <taxon>Chaetothyriales</taxon>
        <taxon>Herpotrichiellaceae</taxon>
        <taxon>Cladophialophora</taxon>
    </lineage>
</organism>
<proteinExistence type="predicted"/>
<dbReference type="Proteomes" id="UP000054466">
    <property type="component" value="Unassembled WGS sequence"/>
</dbReference>
<feature type="compositionally biased region" description="Polar residues" evidence="1">
    <location>
        <begin position="284"/>
        <end position="305"/>
    </location>
</feature>
<evidence type="ECO:0000313" key="4">
    <source>
        <dbReference type="Proteomes" id="UP000054466"/>
    </source>
</evidence>
<sequence>MAYYLYARDVVSDVKSVPDTFSSWDKCMQKSYCKWPVIAAIVIGSLILLSVLFCIARCLCCGVEICSCCMSCCGGCCRGGRRRDRPAQFKDDYTRMPPTPYQGYQPAPNPMAYGNPSVPQFATFEDPSTKRMINEDSLPPMPSWDTATKRRVEDTSEPPHQNANGDLEMGRLDSQPQRTRGGYNSVPNGPISPVSANPQPDYLHNGAGMNHSYNADLGDQRLLGNNDQDNFQAVPLSPPPTYRSNSQAPSFTSNSDKFIAGAASPSPYEYNRGPQPHPVYQHSYAPNSTASTRYEPSQSDYNSHRISMPKPFNPVPSPQVQAPYPESGASPYDARPPSFLQVGRKPVNGSMREV</sequence>
<dbReference type="InterPro" id="IPR037504">
    <property type="entry name" value="PSI_induc_2"/>
</dbReference>
<dbReference type="AlphaFoldDB" id="A0A0D2CFU7"/>
<dbReference type="GO" id="GO:0005935">
    <property type="term" value="C:cellular bud neck"/>
    <property type="evidence" value="ECO:0007669"/>
    <property type="project" value="TreeGrafter"/>
</dbReference>
<dbReference type="GeneID" id="27344951"/>
<feature type="compositionally biased region" description="Polar residues" evidence="1">
    <location>
        <begin position="242"/>
        <end position="256"/>
    </location>
</feature>
<accession>A0A0D2CFU7</accession>
<keyword evidence="2" id="KW-0812">Transmembrane</keyword>
<keyword evidence="4" id="KW-1185">Reference proteome</keyword>
<evidence type="ECO:0000256" key="2">
    <source>
        <dbReference type="SAM" id="Phobius"/>
    </source>
</evidence>